<proteinExistence type="inferred from homology"/>
<comment type="subcellular location">
    <subcellularLocation>
        <location evidence="1 7">Cytoplasm</location>
    </subcellularLocation>
</comment>
<dbReference type="Proteomes" id="UP000515856">
    <property type="component" value="Chromosome"/>
</dbReference>
<evidence type="ECO:0000256" key="4">
    <source>
        <dbReference type="ARBA" id="ARBA00022840"/>
    </source>
</evidence>
<dbReference type="PIRSF" id="PIRSF005719">
    <property type="entry name" value="SMC"/>
    <property type="match status" value="1"/>
</dbReference>
<sequence>MFLKRIELQGFKSFADKSVINFDSDVIGIVGPNGCGKSNINDAIRWVLGEQSVKSLRGSSMSDVIFSGSTQRKAVNMAEVTLVFDNSKHILNVDFEEVEVTRKLHRQSGEGEYFINKAPCRLKDIVNLVMDTGLGRDSLSIISQGNISAFADAKPEERRALFEEAAGVAKYKKRKNESLSKLNRTQENLMRLEDIIVELERQVNPLKRQAKKAEQYIEKKKELEVIEVSVLVDEIEKLSEDIDELKKKAFDMDTQKAMHETTIQVEDNKINELRNEMYQLDREVNKLQERFTKANEEVRLLETRKIEMDEKRKYALESASNAEKARELKAMVEEASFEYEDRRKRLQDLETDFALKKEELSKVESDISFSLSENQQASAILNRLENRKDVLENLARQPFNHQQAVRSILEARNTLQGIEGVVSQIFKPQTNYETAISNALAGAMYHIVTKDEASARHAISFLKKNQSGRATFLPLSVMRPRRMMKEHYMLAQNLKGFLGVASEFVENEERFNDLRDSLFGNVIIVDNLVNANEIAKMLKYGYKIVTLEGDIVNRGGSMTGGKQKNNATPLTIQKELNSVMQSLEGQRLKTDQLKVQLSALQSKKDQINAQSVQIQISLAKLDPIVKAKWSKLEHLKEEYESVAPDEDKGVDSELMEDDLIVRLSKAHSMIDEVSSSIKSKRERRMKVGNEVERKEQQVRALRRELNVIQNDMRDIEVSQAKAETRLETSMERLSATYEMTFEYAQSQKMDTDMQEARIRVKELRQEIASLGNVNLDAPQQYKEINERYEFLTKQKADLIAAKDKIMVAIDEMDEIMIHQFKEMFDKINNELNDVFRALFGGGSARLFLVDPSDILNTGIDIEVRPPGKTVQNIRLFSGGEKSLIAICVLFSILKARTMPLCIFDEVEAALDQANVERFAKYITQFRGESQFIVVTHRPGTMAQCDALYGVTMQQNGVSQLLKVKLQDAINMVDKKEEVEA</sequence>
<dbReference type="InterPro" id="IPR027417">
    <property type="entry name" value="P-loop_NTPase"/>
</dbReference>
<keyword evidence="5 7" id="KW-0175">Coiled coil</keyword>
<dbReference type="GO" id="GO:0005737">
    <property type="term" value="C:cytoplasm"/>
    <property type="evidence" value="ECO:0007669"/>
    <property type="project" value="UniProtKB-SubCell"/>
</dbReference>
<keyword evidence="2 7" id="KW-0963">Cytoplasm</keyword>
<dbReference type="Gene3D" id="3.30.70.1620">
    <property type="match status" value="1"/>
</dbReference>
<dbReference type="InterPro" id="IPR003395">
    <property type="entry name" value="RecF/RecN/SMC_N"/>
</dbReference>
<reference evidence="9 10" key="1">
    <citation type="submission" date="2020-08" db="EMBL/GenBank/DDBJ databases">
        <authorList>
            <person name="Liu C."/>
            <person name="Sun Q."/>
        </authorList>
    </citation>
    <scope>NUCLEOTIDE SEQUENCE [LARGE SCALE GENOMIC DNA]</scope>
    <source>
        <strain evidence="9 10">NSJ-61</strain>
    </source>
</reference>
<dbReference type="GO" id="GO:0007062">
    <property type="term" value="P:sister chromatid cohesion"/>
    <property type="evidence" value="ECO:0007669"/>
    <property type="project" value="InterPro"/>
</dbReference>
<evidence type="ECO:0000256" key="5">
    <source>
        <dbReference type="ARBA" id="ARBA00023054"/>
    </source>
</evidence>
<dbReference type="FunFam" id="3.40.50.300:FF:000984">
    <property type="entry name" value="Chromosome partition protein Smc"/>
    <property type="match status" value="1"/>
</dbReference>
<dbReference type="FunFam" id="3.40.50.300:FF:000901">
    <property type="entry name" value="Chromosome partition protein Smc"/>
    <property type="match status" value="1"/>
</dbReference>
<protein>
    <recommendedName>
        <fullName evidence="7">Chromosome partition protein Smc</fullName>
    </recommendedName>
</protein>
<keyword evidence="10" id="KW-1185">Reference proteome</keyword>
<name>A0A7G9GLZ1_9FIRM</name>
<feature type="binding site" evidence="7">
    <location>
        <begin position="32"/>
        <end position="39"/>
    </location>
    <ligand>
        <name>ATP</name>
        <dbReference type="ChEBI" id="CHEBI:30616"/>
    </ligand>
</feature>
<dbReference type="GO" id="GO:0006260">
    <property type="term" value="P:DNA replication"/>
    <property type="evidence" value="ECO:0007669"/>
    <property type="project" value="UniProtKB-UniRule"/>
</dbReference>
<evidence type="ECO:0000256" key="3">
    <source>
        <dbReference type="ARBA" id="ARBA00022741"/>
    </source>
</evidence>
<dbReference type="Pfam" id="PF06470">
    <property type="entry name" value="SMC_hinge"/>
    <property type="match status" value="1"/>
</dbReference>
<evidence type="ECO:0000313" key="9">
    <source>
        <dbReference type="EMBL" id="QNM11823.1"/>
    </source>
</evidence>
<dbReference type="GO" id="GO:0007059">
    <property type="term" value="P:chromosome segregation"/>
    <property type="evidence" value="ECO:0007669"/>
    <property type="project" value="UniProtKB-UniRule"/>
</dbReference>
<dbReference type="InterPro" id="IPR011890">
    <property type="entry name" value="SMC_prok"/>
</dbReference>
<keyword evidence="6 7" id="KW-0238">DNA-binding</keyword>
<feature type="domain" description="SMC hinge" evidence="8">
    <location>
        <begin position="416"/>
        <end position="535"/>
    </location>
</feature>
<comment type="similarity">
    <text evidence="7">Belongs to the SMC family.</text>
</comment>
<dbReference type="PANTHER" id="PTHR43977">
    <property type="entry name" value="STRUCTURAL MAINTENANCE OF CHROMOSOMES PROTEIN 3"/>
    <property type="match status" value="1"/>
</dbReference>
<feature type="coiled-coil region" evidence="7">
    <location>
        <begin position="332"/>
        <end position="394"/>
    </location>
</feature>
<evidence type="ECO:0000259" key="8">
    <source>
        <dbReference type="SMART" id="SM00968"/>
    </source>
</evidence>
<dbReference type="KEGG" id="ehn:H9Q80_16500"/>
<keyword evidence="3 7" id="KW-0547">Nucleotide-binding</keyword>
<organism evidence="9 10">
    <name type="scientific">[Eubacterium] hominis</name>
    <dbReference type="NCBI Taxonomy" id="2764325"/>
    <lineage>
        <taxon>Bacteria</taxon>
        <taxon>Bacillati</taxon>
        <taxon>Bacillota</taxon>
        <taxon>Erysipelotrichia</taxon>
        <taxon>Erysipelotrichales</taxon>
        <taxon>Erysipelotrichaceae</taxon>
        <taxon>Amedibacillus</taxon>
    </lineage>
</organism>
<feature type="coiled-coil region" evidence="7">
    <location>
        <begin position="168"/>
        <end position="304"/>
    </location>
</feature>
<evidence type="ECO:0000313" key="10">
    <source>
        <dbReference type="Proteomes" id="UP000515856"/>
    </source>
</evidence>
<dbReference type="Pfam" id="PF02463">
    <property type="entry name" value="SMC_N"/>
    <property type="match status" value="1"/>
</dbReference>
<dbReference type="InterPro" id="IPR036277">
    <property type="entry name" value="SMC_hinge_sf"/>
</dbReference>
<dbReference type="CDD" id="cd03278">
    <property type="entry name" value="ABC_SMC_barmotin"/>
    <property type="match status" value="1"/>
</dbReference>
<dbReference type="GO" id="GO:0005524">
    <property type="term" value="F:ATP binding"/>
    <property type="evidence" value="ECO:0007669"/>
    <property type="project" value="UniProtKB-UniRule"/>
</dbReference>
<dbReference type="RefSeq" id="WP_117454616.1">
    <property type="nucleotide sequence ID" value="NZ_CP060636.1"/>
</dbReference>
<dbReference type="GO" id="GO:0003677">
    <property type="term" value="F:DNA binding"/>
    <property type="evidence" value="ECO:0007669"/>
    <property type="project" value="UniProtKB-UniRule"/>
</dbReference>
<dbReference type="SMART" id="SM00968">
    <property type="entry name" value="SMC_hinge"/>
    <property type="match status" value="1"/>
</dbReference>
<dbReference type="SUPFAM" id="SSF52540">
    <property type="entry name" value="P-loop containing nucleoside triphosphate hydrolases"/>
    <property type="match status" value="1"/>
</dbReference>
<evidence type="ECO:0000256" key="6">
    <source>
        <dbReference type="ARBA" id="ARBA00023125"/>
    </source>
</evidence>
<evidence type="ECO:0000256" key="7">
    <source>
        <dbReference type="HAMAP-Rule" id="MF_01894"/>
    </source>
</evidence>
<dbReference type="Gene3D" id="1.20.1060.20">
    <property type="match status" value="1"/>
</dbReference>
<feature type="coiled-coil region" evidence="7">
    <location>
        <begin position="746"/>
        <end position="801"/>
    </location>
</feature>
<dbReference type="HAMAP" id="MF_01894">
    <property type="entry name" value="Smc_prok"/>
    <property type="match status" value="1"/>
</dbReference>
<dbReference type="SUPFAM" id="SSF75553">
    <property type="entry name" value="Smc hinge domain"/>
    <property type="match status" value="1"/>
</dbReference>
<dbReference type="GO" id="GO:0005694">
    <property type="term" value="C:chromosome"/>
    <property type="evidence" value="ECO:0007669"/>
    <property type="project" value="InterPro"/>
</dbReference>
<keyword evidence="4 7" id="KW-0067">ATP-binding</keyword>
<accession>A0A7G9GLZ1</accession>
<evidence type="ECO:0000256" key="2">
    <source>
        <dbReference type="ARBA" id="ARBA00022490"/>
    </source>
</evidence>
<gene>
    <name evidence="7" type="primary">smc</name>
    <name evidence="9" type="ORF">H9Q80_16500</name>
</gene>
<dbReference type="Gene3D" id="6.10.140.1720">
    <property type="match status" value="1"/>
</dbReference>
<dbReference type="Gene3D" id="3.40.50.300">
    <property type="entry name" value="P-loop containing nucleotide triphosphate hydrolases"/>
    <property type="match status" value="2"/>
</dbReference>
<dbReference type="GO" id="GO:0016887">
    <property type="term" value="F:ATP hydrolysis activity"/>
    <property type="evidence" value="ECO:0007669"/>
    <property type="project" value="InterPro"/>
</dbReference>
<dbReference type="GO" id="GO:0030261">
    <property type="term" value="P:chromosome condensation"/>
    <property type="evidence" value="ECO:0007669"/>
    <property type="project" value="InterPro"/>
</dbReference>
<evidence type="ECO:0000256" key="1">
    <source>
        <dbReference type="ARBA" id="ARBA00004496"/>
    </source>
</evidence>
<feature type="coiled-coil region" evidence="7">
    <location>
        <begin position="677"/>
        <end position="718"/>
    </location>
</feature>
<comment type="subunit">
    <text evidence="7">Homodimer.</text>
</comment>
<dbReference type="InterPro" id="IPR010935">
    <property type="entry name" value="SMC_hinge"/>
</dbReference>
<comment type="function">
    <text evidence="7">Required for chromosome condensation and partitioning.</text>
</comment>
<comment type="domain">
    <text evidence="7">Contains large globular domains required for ATP hydrolysis at each terminus and a third globular domain forming a flexible hinge near the middle of the molecule. These domains are separated by coiled-coil structures.</text>
</comment>
<dbReference type="AlphaFoldDB" id="A0A7G9GLZ1"/>
<dbReference type="InterPro" id="IPR024704">
    <property type="entry name" value="SMC"/>
</dbReference>
<dbReference type="EMBL" id="CP060636">
    <property type="protein sequence ID" value="QNM11823.1"/>
    <property type="molecule type" value="Genomic_DNA"/>
</dbReference>